<dbReference type="Proteomes" id="UP000025227">
    <property type="component" value="Unplaced"/>
</dbReference>
<dbReference type="OrthoDB" id="10329663at2759"/>
<accession>A0A7I4YPP6</accession>
<protein>
    <submittedName>
        <fullName evidence="2">Apple domain-containing protein</fullName>
    </submittedName>
</protein>
<evidence type="ECO:0000313" key="2">
    <source>
        <dbReference type="WBParaSite" id="HCON_00124685-00001"/>
    </source>
</evidence>
<dbReference type="AlphaFoldDB" id="A0A7I4YPP6"/>
<reference evidence="2" key="1">
    <citation type="submission" date="2020-12" db="UniProtKB">
        <authorList>
            <consortium name="WormBaseParasite"/>
        </authorList>
    </citation>
    <scope>IDENTIFICATION</scope>
    <source>
        <strain evidence="2">MHco3</strain>
    </source>
</reference>
<dbReference type="WBParaSite" id="HCON_00124685-00001">
    <property type="protein sequence ID" value="HCON_00124685-00001"/>
    <property type="gene ID" value="HCON_00124685"/>
</dbReference>
<evidence type="ECO:0000313" key="1">
    <source>
        <dbReference type="Proteomes" id="UP000025227"/>
    </source>
</evidence>
<name>A0A7I4YPP6_HAECO</name>
<proteinExistence type="predicted"/>
<sequence length="130" mass="14971">MLSNLGYMLPHRAFLSPLLWFLFLFQVQPTLLCTFKLITMENFSPGSMNYNATVNSQSRGGCLEKCFEDFPECFVVGVEAMDSDYYCYIYNFRRSPISGFTWTADPSVILYKLERDEVDVECPLAVDVLK</sequence>
<keyword evidence="1" id="KW-1185">Reference proteome</keyword>
<organism evidence="1 2">
    <name type="scientific">Haemonchus contortus</name>
    <name type="common">Barber pole worm</name>
    <dbReference type="NCBI Taxonomy" id="6289"/>
    <lineage>
        <taxon>Eukaryota</taxon>
        <taxon>Metazoa</taxon>
        <taxon>Ecdysozoa</taxon>
        <taxon>Nematoda</taxon>
        <taxon>Chromadorea</taxon>
        <taxon>Rhabditida</taxon>
        <taxon>Rhabditina</taxon>
        <taxon>Rhabditomorpha</taxon>
        <taxon>Strongyloidea</taxon>
        <taxon>Trichostrongylidae</taxon>
        <taxon>Haemonchus</taxon>
    </lineage>
</organism>